<dbReference type="EMBL" id="QBKP01000002">
    <property type="protein sequence ID" value="PTX52274.1"/>
    <property type="molecule type" value="Genomic_DNA"/>
</dbReference>
<evidence type="ECO:0000313" key="1">
    <source>
        <dbReference type="EMBL" id="PTX52274.1"/>
    </source>
</evidence>
<dbReference type="OrthoDB" id="9156904at2"/>
<evidence type="ECO:0000313" key="2">
    <source>
        <dbReference type="Proteomes" id="UP000244224"/>
    </source>
</evidence>
<accession>A0A2T6B891</accession>
<keyword evidence="2" id="KW-1185">Reference proteome</keyword>
<comment type="caution">
    <text evidence="1">The sequence shown here is derived from an EMBL/GenBank/DDBJ whole genome shotgun (WGS) entry which is preliminary data.</text>
</comment>
<name>A0A2T6B891_9RHOB</name>
<dbReference type="RefSeq" id="WP_145693534.1">
    <property type="nucleotide sequence ID" value="NZ_QBKP01000002.1"/>
</dbReference>
<gene>
    <name evidence="1" type="ORF">C8N34_10252</name>
</gene>
<protein>
    <submittedName>
        <fullName evidence="1">Uncharacterized protein</fullName>
    </submittedName>
</protein>
<sequence>MPVTLPDDFPLLLEGARQPDRVRAAIDLIRDGLAAGGIRNVDYQEAKSRLGRALEQAWDRQVSAPFFHAGRWEAQPGPVQALNHACNPSSLHDLLAVARRLDASDATGPAVAAMRALTAEVLPLAEAARELKGLVVKGRAPAPPKPVNPDQVRGTCSCCFRDTAVLDTGRMAHHGYERPGDGYQSASCAGVRFPPLEVSTEGLEWLVWSTSERLGADRERLSGRDEMSTITYEAHEKGKLVPRTVSRGEEGWYRVLRAWTRMMEHAVQTGERQLDHLEKELETWRARHAPTRTDEDGPSP</sequence>
<organism evidence="1 2">
    <name type="scientific">Gemmobacter caeni</name>
    <dbReference type="NCBI Taxonomy" id="589035"/>
    <lineage>
        <taxon>Bacteria</taxon>
        <taxon>Pseudomonadati</taxon>
        <taxon>Pseudomonadota</taxon>
        <taxon>Alphaproteobacteria</taxon>
        <taxon>Rhodobacterales</taxon>
        <taxon>Paracoccaceae</taxon>
        <taxon>Gemmobacter</taxon>
    </lineage>
</organism>
<proteinExistence type="predicted"/>
<reference evidence="1 2" key="1">
    <citation type="submission" date="2018-04" db="EMBL/GenBank/DDBJ databases">
        <title>Genomic Encyclopedia of Archaeal and Bacterial Type Strains, Phase II (KMG-II): from individual species to whole genera.</title>
        <authorList>
            <person name="Goeker M."/>
        </authorList>
    </citation>
    <scope>NUCLEOTIDE SEQUENCE [LARGE SCALE GENOMIC DNA]</scope>
    <source>
        <strain evidence="1 2">DSM 21823</strain>
    </source>
</reference>
<dbReference type="Proteomes" id="UP000244224">
    <property type="component" value="Unassembled WGS sequence"/>
</dbReference>
<dbReference type="AlphaFoldDB" id="A0A2T6B891"/>